<proteinExistence type="predicted"/>
<dbReference type="RefSeq" id="WP_375733294.1">
    <property type="nucleotide sequence ID" value="NZ_JBCGDC010000011.1"/>
</dbReference>
<feature type="compositionally biased region" description="Basic residues" evidence="1">
    <location>
        <begin position="1"/>
        <end position="14"/>
    </location>
</feature>
<evidence type="ECO:0000313" key="2">
    <source>
        <dbReference type="EMBL" id="MFB6392579.1"/>
    </source>
</evidence>
<gene>
    <name evidence="2" type="ORF">AAFH96_05605</name>
</gene>
<protein>
    <submittedName>
        <fullName evidence="2">Uncharacterized protein</fullName>
    </submittedName>
</protein>
<accession>A0ABV5CKQ0</accession>
<evidence type="ECO:0000313" key="3">
    <source>
        <dbReference type="Proteomes" id="UP001582793"/>
    </source>
</evidence>
<evidence type="ECO:0000256" key="1">
    <source>
        <dbReference type="SAM" id="MobiDB-lite"/>
    </source>
</evidence>
<reference evidence="2 3" key="1">
    <citation type="submission" date="2024-04" db="EMBL/GenBank/DDBJ databases">
        <title>Polymorphospora sp. isolated from Baiyangdian Lake in Xiong'an New Area.</title>
        <authorList>
            <person name="Zhang X."/>
            <person name="Liu J."/>
        </authorList>
    </citation>
    <scope>NUCLEOTIDE SEQUENCE [LARGE SCALE GENOMIC DNA]</scope>
    <source>
        <strain evidence="2 3">2-325</strain>
    </source>
</reference>
<dbReference type="Proteomes" id="UP001582793">
    <property type="component" value="Unassembled WGS sequence"/>
</dbReference>
<keyword evidence="3" id="KW-1185">Reference proteome</keyword>
<feature type="region of interest" description="Disordered" evidence="1">
    <location>
        <begin position="1"/>
        <end position="20"/>
    </location>
</feature>
<name>A0ABV5CKQ0_9ACTN</name>
<comment type="caution">
    <text evidence="2">The sequence shown here is derived from an EMBL/GenBank/DDBJ whole genome shotgun (WGS) entry which is preliminary data.</text>
</comment>
<sequence length="69" mass="7845">MARRKNACQGKRAHSTREYAEQHRARLAAAGAAADRLRAYECGFCGRWHVGHRSYSARRPTTTTKATRR</sequence>
<organism evidence="2 3">
    <name type="scientific">Polymorphospora lycopeni</name>
    <dbReference type="NCBI Taxonomy" id="3140240"/>
    <lineage>
        <taxon>Bacteria</taxon>
        <taxon>Bacillati</taxon>
        <taxon>Actinomycetota</taxon>
        <taxon>Actinomycetes</taxon>
        <taxon>Micromonosporales</taxon>
        <taxon>Micromonosporaceae</taxon>
        <taxon>Polymorphospora</taxon>
    </lineage>
</organism>
<dbReference type="EMBL" id="JBCGDC010000011">
    <property type="protein sequence ID" value="MFB6392579.1"/>
    <property type="molecule type" value="Genomic_DNA"/>
</dbReference>